<name>A0ABM8FJ30_9BACT</name>
<feature type="transmembrane region" description="Helical" evidence="6">
    <location>
        <begin position="1016"/>
        <end position="1033"/>
    </location>
</feature>
<evidence type="ECO:0000313" key="9">
    <source>
        <dbReference type="EMBL" id="BDY12308.1"/>
    </source>
</evidence>
<feature type="transmembrane region" description="Helical" evidence="6">
    <location>
        <begin position="772"/>
        <end position="794"/>
    </location>
</feature>
<feature type="transmembrane region" description="Helical" evidence="6">
    <location>
        <begin position="829"/>
        <end position="848"/>
    </location>
</feature>
<dbReference type="EMBL" id="AP027370">
    <property type="protein sequence ID" value="BDY12308.1"/>
    <property type="molecule type" value="Genomic_DNA"/>
</dbReference>
<evidence type="ECO:0000259" key="7">
    <source>
        <dbReference type="Pfam" id="PF01578"/>
    </source>
</evidence>
<evidence type="ECO:0000259" key="8">
    <source>
        <dbReference type="Pfam" id="PF05140"/>
    </source>
</evidence>
<dbReference type="PANTHER" id="PTHR30071">
    <property type="entry name" value="HEME EXPORTER PROTEIN C"/>
    <property type="match status" value="1"/>
</dbReference>
<evidence type="ECO:0000256" key="2">
    <source>
        <dbReference type="ARBA" id="ARBA00022692"/>
    </source>
</evidence>
<dbReference type="InterPro" id="IPR045062">
    <property type="entry name" value="Cyt_c_biogenesis_CcsA/CcmC"/>
</dbReference>
<dbReference type="Proteomes" id="UP001321445">
    <property type="component" value="Chromosome"/>
</dbReference>
<sequence>MKKLSDYILSMHSAIVMMLIFAFSIGTATFIENDYGTQTAKALVYNARWFEFLLLLLTVNLVSNIVRYRMWRPGKRLVFLFHAAFIVILVGAGITRYFGFEGIMHIREGAASNEIISDRTYLQIDAAKEGKHLVYAKPVLFSKIGSNRMLQDIRLDKETLTLEVLRYIPNAAEKIVVDEKGGPVISMMIASGEKPQQVILKAGESYETPAFVIAFEAAVQSDKPVIEIRMEKGELKAKLPFALQYLKMSDRSSGMVSQGEHELQTRHLYSGSGVNFVIKEALPHAKVIIASSEAKAGAPMMRSSLDAVELKLKLGKDSKIVTVYGSKGQPGEEVHVSLDGWDIAVSYGSRIIKLPFSLKLVDFQLERYPGSMSPSSYASEVVVVDPEKKVEMPFRIYMNHVLDYRGYRFFQSSYDMDEKGTILSVNHDPGTWPTYLGYLMLAIGMFGSMLTYSSRFQTLMRRARDLQKLARKCAPLFAVFAFGWMLPTPMHADETAQKYNLPVIQKAHAEQFGGLLVQDNGGRIEPIDTLAREVLRKVTRKEERFGLDADQIFLGMIIRPEQWQKVPMVKISLPGINKILGIDSKAKYAAFDDFFDFSKKESYKLGKMVEEITRKRPAERSTLDKEILKVDERVNVMYMTFTGSLLRIFPNPKDKTGRWYAPLDAIKHFDEKSGQFVQAILASYFSNIDSALKDGDWKKADKALEVIKQYQQFYGAAIIPTEGRIEAELWMNKNKPFQKLIPLYLGIGFILLMLSIYHIIKPKFNLKWPVRIAMALLIFGFFVHTFGLGLRWYISGHAPWSNGYESMLYIAWATLLAGFIFSKKSPITLAATGILSGLILFVAHLNWLDPEITNLVPVLKSYWLMIHVSLITASYGFLGLGALLAFITLWLYIIKHGENRADIEYSIRELTHINEMSLIFGLALLTVGNFLGGVWANESWGRYWGWDPKETWALVTILVYAVVIHIRFVKSMRGVFAFNVASLLAFSSVVMTYFGVNYYLSGMHSYAKGDPVPIPTFVYYVIGVVVVTIVLAYRKRELLPLNKANK</sequence>
<keyword evidence="4 6" id="KW-1133">Transmembrane helix</keyword>
<keyword evidence="3" id="KW-0201">Cytochrome c-type biogenesis</keyword>
<keyword evidence="5 6" id="KW-0472">Membrane</keyword>
<evidence type="ECO:0000256" key="3">
    <source>
        <dbReference type="ARBA" id="ARBA00022748"/>
    </source>
</evidence>
<proteinExistence type="predicted"/>
<feature type="transmembrane region" description="Helical" evidence="6">
    <location>
        <begin position="976"/>
        <end position="996"/>
    </location>
</feature>
<feature type="transmembrane region" description="Helical" evidence="6">
    <location>
        <begin position="741"/>
        <end position="760"/>
    </location>
</feature>
<dbReference type="Pfam" id="PF01578">
    <property type="entry name" value="Cytochrom_C_asm"/>
    <property type="match status" value="1"/>
</dbReference>
<evidence type="ECO:0000256" key="4">
    <source>
        <dbReference type="ARBA" id="ARBA00022989"/>
    </source>
</evidence>
<feature type="transmembrane region" description="Helical" evidence="6">
    <location>
        <begin position="473"/>
        <end position="492"/>
    </location>
</feature>
<feature type="domain" description="Cytochrome c assembly protein" evidence="7">
    <location>
        <begin position="800"/>
        <end position="1004"/>
    </location>
</feature>
<keyword evidence="10" id="KW-1185">Reference proteome</keyword>
<evidence type="ECO:0000256" key="5">
    <source>
        <dbReference type="ARBA" id="ARBA00023136"/>
    </source>
</evidence>
<feature type="transmembrane region" description="Helical" evidence="6">
    <location>
        <begin position="868"/>
        <end position="893"/>
    </location>
</feature>
<feature type="transmembrane region" description="Helical" evidence="6">
    <location>
        <begin position="951"/>
        <end position="969"/>
    </location>
</feature>
<reference evidence="9 10" key="1">
    <citation type="submission" date="2023-03" db="EMBL/GenBank/DDBJ databases">
        <title>Description of Hydrogenimonas sp. ISO32.</title>
        <authorList>
            <person name="Mino S."/>
            <person name="Fukazawa S."/>
            <person name="Sawabe T."/>
        </authorList>
    </citation>
    <scope>NUCLEOTIDE SEQUENCE [LARGE SCALE GENOMIC DNA]</scope>
    <source>
        <strain evidence="9 10">ISO32</strain>
    </source>
</reference>
<keyword evidence="2 6" id="KW-0812">Transmembrane</keyword>
<organism evidence="9 10">
    <name type="scientific">Hydrogenimonas cancrithermarum</name>
    <dbReference type="NCBI Taxonomy" id="2993563"/>
    <lineage>
        <taxon>Bacteria</taxon>
        <taxon>Pseudomonadati</taxon>
        <taxon>Campylobacterota</taxon>
        <taxon>Epsilonproteobacteria</taxon>
        <taxon>Campylobacterales</taxon>
        <taxon>Hydrogenimonadaceae</taxon>
        <taxon>Hydrogenimonas</taxon>
    </lineage>
</organism>
<evidence type="ECO:0000256" key="6">
    <source>
        <dbReference type="SAM" id="Phobius"/>
    </source>
</evidence>
<dbReference type="PANTHER" id="PTHR30071:SF1">
    <property type="entry name" value="CYTOCHROME B_B6 PROTEIN-RELATED"/>
    <property type="match status" value="1"/>
</dbReference>
<feature type="transmembrane region" description="Helical" evidence="6">
    <location>
        <begin position="78"/>
        <end position="98"/>
    </location>
</feature>
<feature type="transmembrane region" description="Helical" evidence="6">
    <location>
        <begin position="806"/>
        <end position="822"/>
    </location>
</feature>
<comment type="subcellular location">
    <subcellularLocation>
        <location evidence="1">Membrane</location>
        <topology evidence="1">Multi-pass membrane protein</topology>
    </subcellularLocation>
</comment>
<feature type="transmembrane region" description="Helical" evidence="6">
    <location>
        <begin position="7"/>
        <end position="29"/>
    </location>
</feature>
<accession>A0ABM8FJ30</accession>
<feature type="transmembrane region" description="Helical" evidence="6">
    <location>
        <begin position="432"/>
        <end position="452"/>
    </location>
</feature>
<feature type="transmembrane region" description="Helical" evidence="6">
    <location>
        <begin position="49"/>
        <end position="66"/>
    </location>
</feature>
<dbReference type="InterPro" id="IPR007816">
    <property type="entry name" value="ResB-like_domain"/>
</dbReference>
<evidence type="ECO:0000256" key="1">
    <source>
        <dbReference type="ARBA" id="ARBA00004141"/>
    </source>
</evidence>
<protein>
    <submittedName>
        <fullName evidence="9">Cytochrome c biogenesis protein</fullName>
    </submittedName>
</protein>
<feature type="domain" description="ResB-like" evidence="8">
    <location>
        <begin position="345"/>
        <end position="419"/>
    </location>
</feature>
<dbReference type="RefSeq" id="WP_286337511.1">
    <property type="nucleotide sequence ID" value="NZ_AP027370.1"/>
</dbReference>
<dbReference type="InterPro" id="IPR002541">
    <property type="entry name" value="Cyt_c_assembly"/>
</dbReference>
<gene>
    <name evidence="9" type="primary">ccsBA</name>
    <name evidence="9" type="ORF">HCR_06200</name>
</gene>
<evidence type="ECO:0000313" key="10">
    <source>
        <dbReference type="Proteomes" id="UP001321445"/>
    </source>
</evidence>
<feature type="transmembrane region" description="Helical" evidence="6">
    <location>
        <begin position="913"/>
        <end position="931"/>
    </location>
</feature>
<dbReference type="Pfam" id="PF05140">
    <property type="entry name" value="ResB"/>
    <property type="match status" value="1"/>
</dbReference>